<dbReference type="InterPro" id="IPR022028">
    <property type="entry name" value="DUF3604"/>
</dbReference>
<evidence type="ECO:0000313" key="1">
    <source>
        <dbReference type="EMBL" id="RZO18431.1"/>
    </source>
</evidence>
<dbReference type="Gene3D" id="3.20.20.140">
    <property type="entry name" value="Metal-dependent hydrolases"/>
    <property type="match status" value="1"/>
</dbReference>
<organism evidence="1 2">
    <name type="scientific">SAR86 cluster bacterium</name>
    <dbReference type="NCBI Taxonomy" id="2030880"/>
    <lineage>
        <taxon>Bacteria</taxon>
        <taxon>Pseudomonadati</taxon>
        <taxon>Pseudomonadota</taxon>
        <taxon>Gammaproteobacteria</taxon>
        <taxon>SAR86 cluster</taxon>
    </lineage>
</organism>
<dbReference type="AlphaFoldDB" id="A0A520MB31"/>
<dbReference type="SUPFAM" id="SSF89550">
    <property type="entry name" value="PHP domain-like"/>
    <property type="match status" value="1"/>
</dbReference>
<name>A0A520MB31_9GAMM</name>
<dbReference type="InterPro" id="IPR016195">
    <property type="entry name" value="Pol/histidinol_Pase-like"/>
</dbReference>
<dbReference type="EMBL" id="SHBM01000008">
    <property type="protein sequence ID" value="RZO18431.1"/>
    <property type="molecule type" value="Genomic_DNA"/>
</dbReference>
<comment type="caution">
    <text evidence="1">The sequence shown here is derived from an EMBL/GenBank/DDBJ whole genome shotgun (WGS) entry which is preliminary data.</text>
</comment>
<sequence length="695" mass="78095">MKLSKTQYILLGGVILFLVYKYGQFDGSLEVVDYSVDKPISEKAKPAPNKDRNPYYGDLHVHTKYSFDAYVFGVTATPDDAYRYAKGEGISHPLGYEMKLREPLDFYSVTDHGFFMGMIQAYADTSTKISKNDFAQPFHNLNSPENLTVESAGQRSNIFSSVLGATILQPYPYWHPKVIRAWFSKNTQLALRSFDYKIHKSAWSDIARSAEEHNDPGNFTTFIGYEFTTSTDVEGGNLHRNVIFNSSNGPIRPWTRIDSLNPEDLWTWQDGLRERGVDSVSIPHNSNGSNGQMFEVENFTGGALNKAYAEQRMRNEPIVEITQVKGTSETHPLLSPDDEWADFEIMDKRVGSRPPTYSLPAGSYVRDAYLRGLTLDFTTQGNPYKFGLIGSSDTHTGAGSYDESNYWMKVGLLDGTAENRGSVPLDDINIDRLIDYMNSFNQPVATKKINGRTFANTGFTQWGASGLAVAWAEENTRDSIFKAFKRKETFATTGTRIAVRFFGGYDLDSIDLNSDSLVSEAYRRGVTMGSDLMHDDQEHPEFIVWAQKDKNGAPLQRVQIIKGWIDMTSGNPYEQVYDIACSDGAEVDPITHRCPDNGAKVNIADCSISSDVGSSELKTIWKDPDFNPTVKSFYYVRVLENPTCRWTTWDALKAGEKPREDQHETIQERAWTSPIWYIPAPSDIDVIPLGATVNN</sequence>
<reference evidence="1 2" key="1">
    <citation type="submission" date="2019-02" db="EMBL/GenBank/DDBJ databases">
        <title>Prokaryotic population dynamics and viral predation in marine succession experiment using metagenomics: the confinement effect.</title>
        <authorList>
            <person name="Haro-Moreno J.M."/>
            <person name="Rodriguez-Valera F."/>
            <person name="Lopez-Perez M."/>
        </authorList>
    </citation>
    <scope>NUCLEOTIDE SEQUENCE [LARGE SCALE GENOMIC DNA]</scope>
    <source>
        <strain evidence="1">MED-G167</strain>
    </source>
</reference>
<gene>
    <name evidence="1" type="ORF">EVB00_01010</name>
</gene>
<accession>A0A520MB31</accession>
<protein>
    <submittedName>
        <fullName evidence="1">DUF3604 domain-containing protein</fullName>
    </submittedName>
</protein>
<dbReference type="Pfam" id="PF12228">
    <property type="entry name" value="DUF3604"/>
    <property type="match status" value="1"/>
</dbReference>
<proteinExistence type="predicted"/>
<evidence type="ECO:0000313" key="2">
    <source>
        <dbReference type="Proteomes" id="UP000318359"/>
    </source>
</evidence>
<dbReference type="Proteomes" id="UP000318359">
    <property type="component" value="Unassembled WGS sequence"/>
</dbReference>